<dbReference type="SMART" id="SM01343">
    <property type="entry name" value="FATC"/>
    <property type="match status" value="1"/>
</dbReference>
<dbReference type="PANTHER" id="PTHR11139">
    <property type="entry name" value="ATAXIA TELANGIECTASIA MUTATED ATM -RELATED"/>
    <property type="match status" value="1"/>
</dbReference>
<dbReference type="GO" id="GO:0005634">
    <property type="term" value="C:nucleus"/>
    <property type="evidence" value="ECO:0007669"/>
    <property type="project" value="UniProtKB-SubCell"/>
</dbReference>
<dbReference type="PROSITE" id="PS50290">
    <property type="entry name" value="PI3_4_KINASE_3"/>
    <property type="match status" value="1"/>
</dbReference>
<comment type="caution">
    <text evidence="7">The sequence shown here is derived from an EMBL/GenBank/DDBJ whole genome shotgun (WGS) entry which is preliminary data.</text>
</comment>
<keyword evidence="3" id="KW-0227">DNA damage</keyword>
<dbReference type="GO" id="GO:0006281">
    <property type="term" value="P:DNA repair"/>
    <property type="evidence" value="ECO:0007669"/>
    <property type="project" value="TreeGrafter"/>
</dbReference>
<protein>
    <submittedName>
        <fullName evidence="7">Uncharacterized protein</fullName>
    </submittedName>
</protein>
<dbReference type="AlphaFoldDB" id="A0AAD5SFQ3"/>
<evidence type="ECO:0000259" key="6">
    <source>
        <dbReference type="PROSITE" id="PS51190"/>
    </source>
</evidence>
<dbReference type="PANTHER" id="PTHR11139:SF69">
    <property type="entry name" value="SERINE_THREONINE-PROTEIN KINASE ATR"/>
    <property type="match status" value="1"/>
</dbReference>
<evidence type="ECO:0000256" key="3">
    <source>
        <dbReference type="ARBA" id="ARBA00022763"/>
    </source>
</evidence>
<dbReference type="Proteomes" id="UP001212841">
    <property type="component" value="Unassembled WGS sequence"/>
</dbReference>
<reference evidence="7" key="1">
    <citation type="submission" date="2020-05" db="EMBL/GenBank/DDBJ databases">
        <title>Phylogenomic resolution of chytrid fungi.</title>
        <authorList>
            <person name="Stajich J.E."/>
            <person name="Amses K."/>
            <person name="Simmons R."/>
            <person name="Seto K."/>
            <person name="Myers J."/>
            <person name="Bonds A."/>
            <person name="Quandt C.A."/>
            <person name="Barry K."/>
            <person name="Liu P."/>
            <person name="Grigoriev I."/>
            <person name="Longcore J.E."/>
            <person name="James T.Y."/>
        </authorList>
    </citation>
    <scope>NUCLEOTIDE SEQUENCE</scope>
    <source>
        <strain evidence="7">JEL0318</strain>
    </source>
</reference>
<dbReference type="GO" id="GO:0004674">
    <property type="term" value="F:protein serine/threonine kinase activity"/>
    <property type="evidence" value="ECO:0007669"/>
    <property type="project" value="UniProtKB-KW"/>
</dbReference>
<dbReference type="PROSITE" id="PS51190">
    <property type="entry name" value="FATC"/>
    <property type="match status" value="1"/>
</dbReference>
<keyword evidence="2" id="KW-0723">Serine/threonine-protein kinase</keyword>
<name>A0AAD5SFQ3_9FUNG</name>
<dbReference type="InterPro" id="IPR003152">
    <property type="entry name" value="FATC_dom"/>
</dbReference>
<gene>
    <name evidence="7" type="ORF">HK097_003980</name>
</gene>
<feature type="domain" description="PI3K/PI4K catalytic" evidence="5">
    <location>
        <begin position="1"/>
        <end position="77"/>
    </location>
</feature>
<dbReference type="GO" id="GO:0000077">
    <property type="term" value="P:DNA damage checkpoint signaling"/>
    <property type="evidence" value="ECO:0007669"/>
    <property type="project" value="TreeGrafter"/>
</dbReference>
<dbReference type="InterPro" id="IPR000403">
    <property type="entry name" value="PI3/4_kinase_cat_dom"/>
</dbReference>
<keyword evidence="4" id="KW-0539">Nucleus</keyword>
<keyword evidence="2" id="KW-0418">Kinase</keyword>
<comment type="subcellular location">
    <subcellularLocation>
        <location evidence="1">Nucleus</location>
    </subcellularLocation>
</comment>
<evidence type="ECO:0000256" key="2">
    <source>
        <dbReference type="ARBA" id="ARBA00022527"/>
    </source>
</evidence>
<evidence type="ECO:0000256" key="1">
    <source>
        <dbReference type="ARBA" id="ARBA00004123"/>
    </source>
</evidence>
<keyword evidence="8" id="KW-1185">Reference proteome</keyword>
<feature type="domain" description="FATC" evidence="6">
    <location>
        <begin position="84"/>
        <end position="116"/>
    </location>
</feature>
<dbReference type="Pfam" id="PF02260">
    <property type="entry name" value="FATC"/>
    <property type="match status" value="1"/>
</dbReference>
<dbReference type="SUPFAM" id="SSF56112">
    <property type="entry name" value="Protein kinase-like (PK-like)"/>
    <property type="match status" value="1"/>
</dbReference>
<sequence length="116" mass="13276">MGSVFRKSCEVTLRVLRESRESLMSVLETFLYDPLCEWSKQEKGTRKNVAEQDNVNALKNLNNIRRKLEGYVGYVATPEKTTNFPLSVAGQVHELIEQATDPKNLSQMYVGEYLEC</sequence>
<dbReference type="Gene3D" id="1.10.1070.11">
    <property type="entry name" value="Phosphatidylinositol 3-/4-kinase, catalytic domain"/>
    <property type="match status" value="1"/>
</dbReference>
<dbReference type="InterPro" id="IPR050517">
    <property type="entry name" value="DDR_Repair_Kinase"/>
</dbReference>
<evidence type="ECO:0000313" key="8">
    <source>
        <dbReference type="Proteomes" id="UP001212841"/>
    </source>
</evidence>
<dbReference type="InterPro" id="IPR036940">
    <property type="entry name" value="PI3/4_kinase_cat_sf"/>
</dbReference>
<evidence type="ECO:0000256" key="4">
    <source>
        <dbReference type="ARBA" id="ARBA00023242"/>
    </source>
</evidence>
<dbReference type="InterPro" id="IPR011009">
    <property type="entry name" value="Kinase-like_dom_sf"/>
</dbReference>
<evidence type="ECO:0000259" key="5">
    <source>
        <dbReference type="PROSITE" id="PS50290"/>
    </source>
</evidence>
<accession>A0AAD5SFQ3</accession>
<organism evidence="7 8">
    <name type="scientific">Rhizophlyctis rosea</name>
    <dbReference type="NCBI Taxonomy" id="64517"/>
    <lineage>
        <taxon>Eukaryota</taxon>
        <taxon>Fungi</taxon>
        <taxon>Fungi incertae sedis</taxon>
        <taxon>Chytridiomycota</taxon>
        <taxon>Chytridiomycota incertae sedis</taxon>
        <taxon>Chytridiomycetes</taxon>
        <taxon>Rhizophlyctidales</taxon>
        <taxon>Rhizophlyctidaceae</taxon>
        <taxon>Rhizophlyctis</taxon>
    </lineage>
</organism>
<dbReference type="GO" id="GO:0005694">
    <property type="term" value="C:chromosome"/>
    <property type="evidence" value="ECO:0007669"/>
    <property type="project" value="TreeGrafter"/>
</dbReference>
<evidence type="ECO:0000313" key="7">
    <source>
        <dbReference type="EMBL" id="KAJ3053551.1"/>
    </source>
</evidence>
<keyword evidence="2" id="KW-0808">Transferase</keyword>
<dbReference type="EMBL" id="JADGJD010000199">
    <property type="protein sequence ID" value="KAJ3053551.1"/>
    <property type="molecule type" value="Genomic_DNA"/>
</dbReference>
<proteinExistence type="predicted"/>
<dbReference type="GO" id="GO:0000723">
    <property type="term" value="P:telomere maintenance"/>
    <property type="evidence" value="ECO:0007669"/>
    <property type="project" value="TreeGrafter"/>
</dbReference>